<feature type="binding site" evidence="2">
    <location>
        <position position="164"/>
    </location>
    <ligand>
        <name>Zn(2+)</name>
        <dbReference type="ChEBI" id="CHEBI:29105"/>
    </ligand>
</feature>
<keyword evidence="5" id="KW-1185">Reference proteome</keyword>
<sequence length="308" mass="35087">MRVRTFMSGVPARDYIFQTEPYEEQIKKAAKLIREADYILFGLGAGISTAAGAQYGGDFFKGNFGEFIEKYGAGPYMQDMYSAGFYPYPDEESYWGYWSRQAMVGGIELDVTGLYRQLIALAQGKKSFCLSTNADGQMEKAGYSTEQIFCTQGDYFHIQCAKGCHAKTYDAVARFRQMDQARRDCKVPFYMVPKCPVCGGKMNMNLRIDQYFVEDEAWYDADERFQKFLREALKSGKNFCLIDCGTGFNTPMIIRFLFEKMVREHGQCAMVRLNLNEAVVQESCEEREVGINADMAKSIPDILETMNL</sequence>
<comment type="caution">
    <text evidence="2">Lacks conserved residue(s) required for the propagation of feature annotation.</text>
</comment>
<dbReference type="Gene3D" id="3.40.50.1220">
    <property type="entry name" value="TPP-binding domain"/>
    <property type="match status" value="1"/>
</dbReference>
<evidence type="ECO:0000313" key="5">
    <source>
        <dbReference type="Proteomes" id="UP000245288"/>
    </source>
</evidence>
<comment type="caution">
    <text evidence="4">The sequence shown here is derived from an EMBL/GenBank/DDBJ whole genome shotgun (WGS) entry which is preliminary data.</text>
</comment>
<name>A0A2V1JSC1_EUBRA</name>
<dbReference type="Proteomes" id="UP000245288">
    <property type="component" value="Unassembled WGS sequence"/>
</dbReference>
<feature type="binding site" evidence="2">
    <location>
        <position position="198"/>
    </location>
    <ligand>
        <name>Zn(2+)</name>
        <dbReference type="ChEBI" id="CHEBI:29105"/>
    </ligand>
</feature>
<evidence type="ECO:0000259" key="3">
    <source>
        <dbReference type="PROSITE" id="PS50305"/>
    </source>
</evidence>
<organism evidence="4 5">
    <name type="scientific">Eubacterium ramulus</name>
    <dbReference type="NCBI Taxonomy" id="39490"/>
    <lineage>
        <taxon>Bacteria</taxon>
        <taxon>Bacillati</taxon>
        <taxon>Bacillota</taxon>
        <taxon>Clostridia</taxon>
        <taxon>Eubacteriales</taxon>
        <taxon>Eubacteriaceae</taxon>
        <taxon>Eubacterium</taxon>
    </lineage>
</organism>
<accession>A0A2V1JSC1</accession>
<feature type="binding site" evidence="2">
    <location>
        <position position="195"/>
    </location>
    <ligand>
        <name>Zn(2+)</name>
        <dbReference type="ChEBI" id="CHEBI:29105"/>
    </ligand>
</feature>
<keyword evidence="2" id="KW-0862">Zinc</keyword>
<reference evidence="4 5" key="1">
    <citation type="submission" date="2014-09" db="EMBL/GenBank/DDBJ databases">
        <title>Butyrate-producing bacteria isolated from human gut.</title>
        <authorList>
            <person name="Zhang Q."/>
            <person name="Zhao L."/>
        </authorList>
    </citation>
    <scope>NUCLEOTIDE SEQUENCE [LARGE SCALE GENOMIC DNA]</scope>
    <source>
        <strain evidence="4 5">21</strain>
    </source>
</reference>
<keyword evidence="1" id="KW-0520">NAD</keyword>
<dbReference type="GO" id="GO:0017136">
    <property type="term" value="F:histone deacetylase activity, NAD-dependent"/>
    <property type="evidence" value="ECO:0007669"/>
    <property type="project" value="TreeGrafter"/>
</dbReference>
<dbReference type="InterPro" id="IPR029035">
    <property type="entry name" value="DHS-like_NAD/FAD-binding_dom"/>
</dbReference>
<feature type="domain" description="Deacetylase sirtuin-type" evidence="3">
    <location>
        <begin position="19"/>
        <end position="308"/>
    </location>
</feature>
<dbReference type="InterPro" id="IPR050134">
    <property type="entry name" value="NAD-dep_sirtuin_deacylases"/>
</dbReference>
<evidence type="ECO:0000256" key="2">
    <source>
        <dbReference type="PROSITE-ProRule" id="PRU00236"/>
    </source>
</evidence>
<keyword evidence="2" id="KW-0479">Metal-binding</keyword>
<dbReference type="PANTHER" id="PTHR11085">
    <property type="entry name" value="NAD-DEPENDENT PROTEIN DEACYLASE SIRTUIN-5, MITOCHONDRIAL-RELATED"/>
    <property type="match status" value="1"/>
</dbReference>
<gene>
    <name evidence="4" type="ORF">LG34_16555</name>
</gene>
<dbReference type="EMBL" id="JRFU01000224">
    <property type="protein sequence ID" value="PWE85328.1"/>
    <property type="molecule type" value="Genomic_DNA"/>
</dbReference>
<evidence type="ECO:0000313" key="4">
    <source>
        <dbReference type="EMBL" id="PWE85328.1"/>
    </source>
</evidence>
<dbReference type="GO" id="GO:0070403">
    <property type="term" value="F:NAD+ binding"/>
    <property type="evidence" value="ECO:0007669"/>
    <property type="project" value="TreeGrafter"/>
</dbReference>
<dbReference type="PANTHER" id="PTHR11085:SF10">
    <property type="entry name" value="NAD-DEPENDENT PROTEIN DEACYLASE SIRTUIN-5, MITOCHONDRIAL-RELATED"/>
    <property type="match status" value="1"/>
</dbReference>
<dbReference type="GO" id="GO:0046872">
    <property type="term" value="F:metal ion binding"/>
    <property type="evidence" value="ECO:0007669"/>
    <property type="project" value="UniProtKB-KW"/>
</dbReference>
<dbReference type="SUPFAM" id="SSF52467">
    <property type="entry name" value="DHS-like NAD/FAD-binding domain"/>
    <property type="match status" value="1"/>
</dbReference>
<proteinExistence type="predicted"/>
<dbReference type="InterPro" id="IPR026590">
    <property type="entry name" value="Ssirtuin_cat_dom"/>
</dbReference>
<protein>
    <submittedName>
        <fullName evidence="4">Sir2 silent information regulator family NAD-dependent deacetylase</fullName>
    </submittedName>
</protein>
<evidence type="ECO:0000256" key="1">
    <source>
        <dbReference type="ARBA" id="ARBA00023027"/>
    </source>
</evidence>
<dbReference type="PROSITE" id="PS50305">
    <property type="entry name" value="SIRTUIN"/>
    <property type="match status" value="1"/>
</dbReference>
<feature type="binding site" evidence="2">
    <location>
        <position position="160"/>
    </location>
    <ligand>
        <name>Zn(2+)</name>
        <dbReference type="ChEBI" id="CHEBI:29105"/>
    </ligand>
</feature>
<dbReference type="AlphaFoldDB" id="A0A2V1JSC1"/>